<protein>
    <submittedName>
        <fullName evidence="3">Uncharacterized protein</fullName>
    </submittedName>
</protein>
<evidence type="ECO:0000256" key="1">
    <source>
        <dbReference type="SAM" id="MobiDB-lite"/>
    </source>
</evidence>
<reference evidence="4 5" key="1">
    <citation type="submission" date="2015-01" db="EMBL/GenBank/DDBJ databases">
        <title>Evolution of Trichinella species and genotypes.</title>
        <authorList>
            <person name="Korhonen P.K."/>
            <person name="Edoardo P."/>
            <person name="Giuseppe L.R."/>
            <person name="Gasser R.B."/>
        </authorList>
    </citation>
    <scope>NUCLEOTIDE SEQUENCE [LARGE SCALE GENOMIC DNA]</scope>
    <source>
        <strain evidence="2">ISS13</strain>
        <strain evidence="3">ISS588</strain>
    </source>
</reference>
<comment type="caution">
    <text evidence="3">The sequence shown here is derived from an EMBL/GenBank/DDBJ whole genome shotgun (WGS) entry which is preliminary data.</text>
</comment>
<feature type="region of interest" description="Disordered" evidence="1">
    <location>
        <begin position="19"/>
        <end position="46"/>
    </location>
</feature>
<name>A0A0V1J1P4_TRIPS</name>
<dbReference type="EMBL" id="JYDR01000101">
    <property type="protein sequence ID" value="KRY68910.1"/>
    <property type="molecule type" value="Genomic_DNA"/>
</dbReference>
<feature type="compositionally biased region" description="Low complexity" evidence="1">
    <location>
        <begin position="21"/>
        <end position="46"/>
    </location>
</feature>
<dbReference type="Proteomes" id="UP000054805">
    <property type="component" value="Unassembled WGS sequence"/>
</dbReference>
<dbReference type="EMBL" id="JYDS01000052">
    <property type="protein sequence ID" value="KRZ28892.1"/>
    <property type="molecule type" value="Genomic_DNA"/>
</dbReference>
<dbReference type="Proteomes" id="UP000054632">
    <property type="component" value="Unassembled WGS sequence"/>
</dbReference>
<organism evidence="3 5">
    <name type="scientific">Trichinella pseudospiralis</name>
    <name type="common">Parasitic roundworm</name>
    <dbReference type="NCBI Taxonomy" id="6337"/>
    <lineage>
        <taxon>Eukaryota</taxon>
        <taxon>Metazoa</taxon>
        <taxon>Ecdysozoa</taxon>
        <taxon>Nematoda</taxon>
        <taxon>Enoplea</taxon>
        <taxon>Dorylaimia</taxon>
        <taxon>Trichinellida</taxon>
        <taxon>Trichinellidae</taxon>
        <taxon>Trichinella</taxon>
    </lineage>
</organism>
<keyword evidence="5" id="KW-1185">Reference proteome</keyword>
<evidence type="ECO:0000313" key="3">
    <source>
        <dbReference type="EMBL" id="KRZ28892.1"/>
    </source>
</evidence>
<dbReference type="AlphaFoldDB" id="A0A0V1J1P4"/>
<proteinExistence type="predicted"/>
<sequence>MNCGAECETRSRMLACGGPVSQSALNSSNSSSSNISSSSSSSSGSK</sequence>
<evidence type="ECO:0000313" key="5">
    <source>
        <dbReference type="Proteomes" id="UP000054805"/>
    </source>
</evidence>
<accession>A0A0V1J1P4</accession>
<gene>
    <name evidence="2" type="ORF">T4A_171</name>
    <name evidence="3" type="ORF">T4B_11487</name>
</gene>
<evidence type="ECO:0000313" key="2">
    <source>
        <dbReference type="EMBL" id="KRY68910.1"/>
    </source>
</evidence>
<evidence type="ECO:0000313" key="4">
    <source>
        <dbReference type="Proteomes" id="UP000054632"/>
    </source>
</evidence>